<organism evidence="1 2">
    <name type="scientific">Cucumis melo var. makuwa</name>
    <name type="common">Oriental melon</name>
    <dbReference type="NCBI Taxonomy" id="1194695"/>
    <lineage>
        <taxon>Eukaryota</taxon>
        <taxon>Viridiplantae</taxon>
        <taxon>Streptophyta</taxon>
        <taxon>Embryophyta</taxon>
        <taxon>Tracheophyta</taxon>
        <taxon>Spermatophyta</taxon>
        <taxon>Magnoliopsida</taxon>
        <taxon>eudicotyledons</taxon>
        <taxon>Gunneridae</taxon>
        <taxon>Pentapetalae</taxon>
        <taxon>rosids</taxon>
        <taxon>fabids</taxon>
        <taxon>Cucurbitales</taxon>
        <taxon>Cucurbitaceae</taxon>
        <taxon>Benincaseae</taxon>
        <taxon>Cucumis</taxon>
    </lineage>
</organism>
<accession>A0A5D3CBS4</accession>
<protein>
    <submittedName>
        <fullName evidence="1">Chromo domain-containing protein</fullName>
    </submittedName>
</protein>
<dbReference type="Proteomes" id="UP000321947">
    <property type="component" value="Unassembled WGS sequence"/>
</dbReference>
<sequence length="64" mass="7802">MQPMELKEDLSYEEEVVQFLDRNEQVLSNKTIVLVKVLWRHHGVEEAIWESEDHIRRSYWTLFA</sequence>
<comment type="caution">
    <text evidence="1">The sequence shown here is derived from an EMBL/GenBank/DDBJ whole genome shotgun (WGS) entry which is preliminary data.</text>
</comment>
<reference evidence="1 2" key="1">
    <citation type="submission" date="2019-08" db="EMBL/GenBank/DDBJ databases">
        <title>Draft genome sequences of two oriental melons (Cucumis melo L. var makuwa).</title>
        <authorList>
            <person name="Kwon S.-Y."/>
        </authorList>
    </citation>
    <scope>NUCLEOTIDE SEQUENCE [LARGE SCALE GENOMIC DNA]</scope>
    <source>
        <strain evidence="2">cv. Chang Bougi</strain>
        <tissue evidence="1">Leaf</tissue>
    </source>
</reference>
<proteinExistence type="predicted"/>
<dbReference type="PANTHER" id="PTHR46148:SF57">
    <property type="entry name" value="OS12G0499874 PROTEIN"/>
    <property type="match status" value="1"/>
</dbReference>
<dbReference type="PANTHER" id="PTHR46148">
    <property type="entry name" value="CHROMO DOMAIN-CONTAINING PROTEIN"/>
    <property type="match status" value="1"/>
</dbReference>
<dbReference type="EMBL" id="SSTD01012265">
    <property type="protein sequence ID" value="TYK08790.1"/>
    <property type="molecule type" value="Genomic_DNA"/>
</dbReference>
<evidence type="ECO:0000313" key="2">
    <source>
        <dbReference type="Proteomes" id="UP000321947"/>
    </source>
</evidence>
<gene>
    <name evidence="1" type="ORF">E5676_scaffold1300G00180</name>
</gene>
<evidence type="ECO:0000313" key="1">
    <source>
        <dbReference type="EMBL" id="TYK08790.1"/>
    </source>
</evidence>
<dbReference type="AlphaFoldDB" id="A0A5D3CBS4"/>
<name>A0A5D3CBS4_CUCMM</name>